<gene>
    <name evidence="3" type="ORF">ENS64_10445</name>
</gene>
<feature type="domain" description="Knr4/Smi1-like" evidence="2">
    <location>
        <begin position="4"/>
        <end position="115"/>
    </location>
</feature>
<dbReference type="Pfam" id="PF09346">
    <property type="entry name" value="SMI1_KNR4"/>
    <property type="match status" value="1"/>
</dbReference>
<name>A0A7C4QPJ5_9PLAN</name>
<dbReference type="AlphaFoldDB" id="A0A7C4QPJ5"/>
<proteinExistence type="predicted"/>
<reference evidence="3" key="1">
    <citation type="journal article" date="2020" name="mSystems">
        <title>Genome- and Community-Level Interaction Insights into Carbon Utilization and Element Cycling Functions of Hydrothermarchaeota in Hydrothermal Sediment.</title>
        <authorList>
            <person name="Zhou Z."/>
            <person name="Liu Y."/>
            <person name="Xu W."/>
            <person name="Pan J."/>
            <person name="Luo Z.H."/>
            <person name="Li M."/>
        </authorList>
    </citation>
    <scope>NUCLEOTIDE SEQUENCE [LARGE SCALE GENOMIC DNA]</scope>
    <source>
        <strain evidence="3">SpSt-508</strain>
    </source>
</reference>
<keyword evidence="1" id="KW-0812">Transmembrane</keyword>
<protein>
    <recommendedName>
        <fullName evidence="2">Knr4/Smi1-like domain-containing protein</fullName>
    </recommendedName>
</protein>
<evidence type="ECO:0000259" key="2">
    <source>
        <dbReference type="Pfam" id="PF09346"/>
    </source>
</evidence>
<accession>A0A7C4QPJ5</accession>
<dbReference type="InterPro" id="IPR018958">
    <property type="entry name" value="Knr4/Smi1-like_dom"/>
</dbReference>
<keyword evidence="1" id="KW-0472">Membrane</keyword>
<evidence type="ECO:0000313" key="3">
    <source>
        <dbReference type="EMBL" id="HGT39663.1"/>
    </source>
</evidence>
<dbReference type="Gene3D" id="3.40.1580.10">
    <property type="entry name" value="SMI1/KNR4-like"/>
    <property type="match status" value="1"/>
</dbReference>
<feature type="transmembrane region" description="Helical" evidence="1">
    <location>
        <begin position="141"/>
        <end position="163"/>
    </location>
</feature>
<dbReference type="SUPFAM" id="SSF160631">
    <property type="entry name" value="SMI1/KNR4-like"/>
    <property type="match status" value="1"/>
</dbReference>
<organism evidence="3">
    <name type="scientific">Schlesneria paludicola</name>
    <dbReference type="NCBI Taxonomy" id="360056"/>
    <lineage>
        <taxon>Bacteria</taxon>
        <taxon>Pseudomonadati</taxon>
        <taxon>Planctomycetota</taxon>
        <taxon>Planctomycetia</taxon>
        <taxon>Planctomycetales</taxon>
        <taxon>Planctomycetaceae</taxon>
        <taxon>Schlesneria</taxon>
    </lineage>
</organism>
<sequence length="164" mass="18481">MIETQLDNIQSAVGFALPAEYRRVAASPPFRPMGHDWVYWFYDDPNRVIEGTLAPLADGDYDQSGWQPGYLTIGQSGAGDLYVMDTKAADLPVYCLCHETHAIEPEWPSFAAFVEDWIRAPVEIAQRMAVEDADARRRMRLAWIILAVSLGLPITAAWVLWLLQ</sequence>
<dbReference type="EMBL" id="DSVQ01000012">
    <property type="protein sequence ID" value="HGT39663.1"/>
    <property type="molecule type" value="Genomic_DNA"/>
</dbReference>
<keyword evidence="1" id="KW-1133">Transmembrane helix</keyword>
<dbReference type="InterPro" id="IPR037883">
    <property type="entry name" value="Knr4/Smi1-like_sf"/>
</dbReference>
<evidence type="ECO:0000256" key="1">
    <source>
        <dbReference type="SAM" id="Phobius"/>
    </source>
</evidence>
<comment type="caution">
    <text evidence="3">The sequence shown here is derived from an EMBL/GenBank/DDBJ whole genome shotgun (WGS) entry which is preliminary data.</text>
</comment>